<dbReference type="AlphaFoldDB" id="A0A814UC79"/>
<organism evidence="12 13">
    <name type="scientific">Rotaria sordida</name>
    <dbReference type="NCBI Taxonomy" id="392033"/>
    <lineage>
        <taxon>Eukaryota</taxon>
        <taxon>Metazoa</taxon>
        <taxon>Spiralia</taxon>
        <taxon>Gnathifera</taxon>
        <taxon>Rotifera</taxon>
        <taxon>Eurotatoria</taxon>
        <taxon>Bdelloidea</taxon>
        <taxon>Philodinida</taxon>
        <taxon>Philodinidae</taxon>
        <taxon>Rotaria</taxon>
    </lineage>
</organism>
<keyword evidence="6" id="KW-0732">Signal</keyword>
<keyword evidence="8" id="KW-0862">Zinc</keyword>
<evidence type="ECO:0000313" key="13">
    <source>
        <dbReference type="Proteomes" id="UP000663882"/>
    </source>
</evidence>
<dbReference type="EMBL" id="CAJNOO010001575">
    <property type="protein sequence ID" value="CAF1172652.1"/>
    <property type="molecule type" value="Genomic_DNA"/>
</dbReference>
<evidence type="ECO:0000256" key="10">
    <source>
        <dbReference type="ARBA" id="ARBA00023145"/>
    </source>
</evidence>
<dbReference type="Proteomes" id="UP000663882">
    <property type="component" value="Unassembled WGS sequence"/>
</dbReference>
<evidence type="ECO:0000256" key="11">
    <source>
        <dbReference type="ARBA" id="ARBA00023180"/>
    </source>
</evidence>
<evidence type="ECO:0000256" key="6">
    <source>
        <dbReference type="ARBA" id="ARBA00022729"/>
    </source>
</evidence>
<dbReference type="GO" id="GO:0005615">
    <property type="term" value="C:extracellular space"/>
    <property type="evidence" value="ECO:0007669"/>
    <property type="project" value="TreeGrafter"/>
</dbReference>
<evidence type="ECO:0000256" key="2">
    <source>
        <dbReference type="ARBA" id="ARBA00010918"/>
    </source>
</evidence>
<gene>
    <name evidence="12" type="ORF">RFH988_LOCUS23060</name>
</gene>
<dbReference type="GO" id="GO:0006508">
    <property type="term" value="P:proteolysis"/>
    <property type="evidence" value="ECO:0007669"/>
    <property type="project" value="UniProtKB-KW"/>
</dbReference>
<comment type="subcellular location">
    <subcellularLocation>
        <location evidence="1">Secreted</location>
    </subcellularLocation>
</comment>
<keyword evidence="4" id="KW-0645">Protease</keyword>
<keyword evidence="5" id="KW-0479">Metal-binding</keyword>
<dbReference type="GO" id="GO:0043171">
    <property type="term" value="P:peptide catabolic process"/>
    <property type="evidence" value="ECO:0007669"/>
    <property type="project" value="TreeGrafter"/>
</dbReference>
<name>A0A814UC79_9BILA</name>
<keyword evidence="10" id="KW-0865">Zymogen</keyword>
<keyword evidence="7" id="KW-0378">Hydrolase</keyword>
<evidence type="ECO:0000256" key="3">
    <source>
        <dbReference type="ARBA" id="ARBA00022525"/>
    </source>
</evidence>
<dbReference type="Gene3D" id="3.40.630.10">
    <property type="entry name" value="Zn peptidases"/>
    <property type="match status" value="1"/>
</dbReference>
<sequence>MDYMGDELIKNTQAVSRWYCLRKIILEGDFPDDNGIVGGNIPHLLHIAQRSPHFHELHINSDLDFGRILALNVELGILLSAQLEILYFTGQQANCSLLHLTRIIDDLFAHSSSPSCLKQLTVKVDAHPSSWLNIIESISGQLKPINATQVAPGGGGTDIDPWTDHGVPGASLLNDNSDYFAYHHSRGDMMNVLNSTDVDLAAAVWAVYAFAIANLEHRLPR</sequence>
<evidence type="ECO:0000313" key="12">
    <source>
        <dbReference type="EMBL" id="CAF1172652.1"/>
    </source>
</evidence>
<evidence type="ECO:0000256" key="4">
    <source>
        <dbReference type="ARBA" id="ARBA00022670"/>
    </source>
</evidence>
<dbReference type="PANTHER" id="PTHR12053">
    <property type="entry name" value="PROTEASE FAMILY M28 PLASMA GLUTAMATE CARBOXYPEPTIDASE-RELATED"/>
    <property type="match status" value="1"/>
</dbReference>
<evidence type="ECO:0000256" key="5">
    <source>
        <dbReference type="ARBA" id="ARBA00022723"/>
    </source>
</evidence>
<dbReference type="SUPFAM" id="SSF53187">
    <property type="entry name" value="Zn-dependent exopeptidases"/>
    <property type="match status" value="1"/>
</dbReference>
<proteinExistence type="inferred from homology"/>
<evidence type="ECO:0000256" key="8">
    <source>
        <dbReference type="ARBA" id="ARBA00022833"/>
    </source>
</evidence>
<evidence type="ECO:0000256" key="7">
    <source>
        <dbReference type="ARBA" id="ARBA00022801"/>
    </source>
</evidence>
<dbReference type="InterPro" id="IPR039866">
    <property type="entry name" value="CPQ"/>
</dbReference>
<evidence type="ECO:0000256" key="9">
    <source>
        <dbReference type="ARBA" id="ARBA00023049"/>
    </source>
</evidence>
<dbReference type="GO" id="GO:0070573">
    <property type="term" value="F:metallodipeptidase activity"/>
    <property type="evidence" value="ECO:0007669"/>
    <property type="project" value="InterPro"/>
</dbReference>
<evidence type="ECO:0008006" key="14">
    <source>
        <dbReference type="Google" id="ProtNLM"/>
    </source>
</evidence>
<dbReference type="OrthoDB" id="10048281at2759"/>
<keyword evidence="3" id="KW-0964">Secreted</keyword>
<protein>
    <recommendedName>
        <fullName evidence="14">Carboxypeptidase Q</fullName>
    </recommendedName>
</protein>
<evidence type="ECO:0000256" key="1">
    <source>
        <dbReference type="ARBA" id="ARBA00004613"/>
    </source>
</evidence>
<dbReference type="GO" id="GO:0046872">
    <property type="term" value="F:metal ion binding"/>
    <property type="evidence" value="ECO:0007669"/>
    <property type="project" value="UniProtKB-KW"/>
</dbReference>
<keyword evidence="9" id="KW-0482">Metalloprotease</keyword>
<dbReference type="PANTHER" id="PTHR12053:SF3">
    <property type="entry name" value="CARBOXYPEPTIDASE Q"/>
    <property type="match status" value="1"/>
</dbReference>
<accession>A0A814UC79</accession>
<keyword evidence="11" id="KW-0325">Glycoprotein</keyword>
<reference evidence="12" key="1">
    <citation type="submission" date="2021-02" db="EMBL/GenBank/DDBJ databases">
        <authorList>
            <person name="Nowell W R."/>
        </authorList>
    </citation>
    <scope>NUCLEOTIDE SEQUENCE</scope>
</reference>
<comment type="similarity">
    <text evidence="2">Belongs to the peptidase M28 family.</text>
</comment>
<comment type="caution">
    <text evidence="12">The sequence shown here is derived from an EMBL/GenBank/DDBJ whole genome shotgun (WGS) entry which is preliminary data.</text>
</comment>